<evidence type="ECO:0000313" key="1">
    <source>
        <dbReference type="EMBL" id="NQV64777.1"/>
    </source>
</evidence>
<comment type="caution">
    <text evidence="1">The sequence shown here is derived from an EMBL/GenBank/DDBJ whole genome shotgun (WGS) entry which is preliminary data.</text>
</comment>
<dbReference type="AlphaFoldDB" id="A0A972VY64"/>
<organism evidence="1 2">
    <name type="scientific">SAR86 cluster bacterium</name>
    <dbReference type="NCBI Taxonomy" id="2030880"/>
    <lineage>
        <taxon>Bacteria</taxon>
        <taxon>Pseudomonadati</taxon>
        <taxon>Pseudomonadota</taxon>
        <taxon>Gammaproteobacteria</taxon>
        <taxon>SAR86 cluster</taxon>
    </lineage>
</organism>
<name>A0A972VY64_9GAMM</name>
<protein>
    <submittedName>
        <fullName evidence="1">Uncharacterized protein</fullName>
    </submittedName>
</protein>
<accession>A0A972VY64</accession>
<gene>
    <name evidence="1" type="ORF">HQ497_05365</name>
</gene>
<dbReference type="Proteomes" id="UP000754644">
    <property type="component" value="Unassembled WGS sequence"/>
</dbReference>
<reference evidence="1" key="1">
    <citation type="submission" date="2020-05" db="EMBL/GenBank/DDBJ databases">
        <title>Sulfur intermediates as new biogeochemical hubs in an aquatic model microbial ecosystem.</title>
        <authorList>
            <person name="Vigneron A."/>
        </authorList>
    </citation>
    <scope>NUCLEOTIDE SEQUENCE</scope>
    <source>
        <strain evidence="1">Bin.250</strain>
    </source>
</reference>
<sequence length="116" mass="12383">MLEGGSVARYVADQFDLVWSVVAKAQRNQPNLAADIGRYAFSLPRPREGNKSVGYTLLGDGDAAIVSVTNVQNKSAGDDVQNVASLARILSSQQGSGDFLDWREGLALNATVNRSN</sequence>
<evidence type="ECO:0000313" key="2">
    <source>
        <dbReference type="Proteomes" id="UP000754644"/>
    </source>
</evidence>
<dbReference type="EMBL" id="JABMOJ010000197">
    <property type="protein sequence ID" value="NQV64777.1"/>
    <property type="molecule type" value="Genomic_DNA"/>
</dbReference>
<proteinExistence type="predicted"/>